<evidence type="ECO:0000313" key="3">
    <source>
        <dbReference type="Proteomes" id="UP001501676"/>
    </source>
</evidence>
<dbReference type="InterPro" id="IPR036513">
    <property type="entry name" value="STAS_dom_sf"/>
</dbReference>
<dbReference type="EMBL" id="BAAAYN010000082">
    <property type="protein sequence ID" value="GAA3398413.1"/>
    <property type="molecule type" value="Genomic_DNA"/>
</dbReference>
<name>A0ABP6TBM1_9ACTN</name>
<organism evidence="2 3">
    <name type="scientific">Cryptosporangium minutisporangium</name>
    <dbReference type="NCBI Taxonomy" id="113569"/>
    <lineage>
        <taxon>Bacteria</taxon>
        <taxon>Bacillati</taxon>
        <taxon>Actinomycetota</taxon>
        <taxon>Actinomycetes</taxon>
        <taxon>Cryptosporangiales</taxon>
        <taxon>Cryptosporangiaceae</taxon>
        <taxon>Cryptosporangium</taxon>
    </lineage>
</organism>
<evidence type="ECO:0000313" key="2">
    <source>
        <dbReference type="EMBL" id="GAA3398413.1"/>
    </source>
</evidence>
<evidence type="ECO:0000259" key="1">
    <source>
        <dbReference type="PROSITE" id="PS50801"/>
    </source>
</evidence>
<dbReference type="PROSITE" id="PS50801">
    <property type="entry name" value="STAS"/>
    <property type="match status" value="1"/>
</dbReference>
<dbReference type="Gene3D" id="3.30.750.24">
    <property type="entry name" value="STAS domain"/>
    <property type="match status" value="1"/>
</dbReference>
<dbReference type="Pfam" id="PF13466">
    <property type="entry name" value="STAS_2"/>
    <property type="match status" value="1"/>
</dbReference>
<dbReference type="InterPro" id="IPR002645">
    <property type="entry name" value="STAS_dom"/>
</dbReference>
<reference evidence="3" key="1">
    <citation type="journal article" date="2019" name="Int. J. Syst. Evol. Microbiol.">
        <title>The Global Catalogue of Microorganisms (GCM) 10K type strain sequencing project: providing services to taxonomists for standard genome sequencing and annotation.</title>
        <authorList>
            <consortium name="The Broad Institute Genomics Platform"/>
            <consortium name="The Broad Institute Genome Sequencing Center for Infectious Disease"/>
            <person name="Wu L."/>
            <person name="Ma J."/>
        </authorList>
    </citation>
    <scope>NUCLEOTIDE SEQUENCE [LARGE SCALE GENOMIC DNA]</scope>
    <source>
        <strain evidence="3">JCM 9458</strain>
    </source>
</reference>
<proteinExistence type="predicted"/>
<feature type="domain" description="STAS" evidence="1">
    <location>
        <begin position="21"/>
        <end position="107"/>
    </location>
</feature>
<keyword evidence="3" id="KW-1185">Reference proteome</keyword>
<protein>
    <recommendedName>
        <fullName evidence="1">STAS domain-containing protein</fullName>
    </recommendedName>
</protein>
<gene>
    <name evidence="2" type="ORF">GCM10020369_81910</name>
</gene>
<sequence length="107" mass="11652">MDDVSTPTDTSPVHWVRSDRLLLVWLQGAVDPEQKDLLGRVTAAVTRDDRVVLDLSGVTFFGATGLNFLAALAQRVGDPVVISGLPEFVRTVLVRSDMHTVVSLPVR</sequence>
<accession>A0ABP6TBM1</accession>
<comment type="caution">
    <text evidence="2">The sequence shown here is derived from an EMBL/GenBank/DDBJ whole genome shotgun (WGS) entry which is preliminary data.</text>
</comment>
<dbReference type="RefSeq" id="WP_345733740.1">
    <property type="nucleotide sequence ID" value="NZ_BAAAYN010000082.1"/>
</dbReference>
<dbReference type="Proteomes" id="UP001501676">
    <property type="component" value="Unassembled WGS sequence"/>
</dbReference>
<dbReference type="InterPro" id="IPR058548">
    <property type="entry name" value="MlaB-like_STAS"/>
</dbReference>
<dbReference type="SUPFAM" id="SSF52091">
    <property type="entry name" value="SpoIIaa-like"/>
    <property type="match status" value="1"/>
</dbReference>